<evidence type="ECO:0000313" key="4">
    <source>
        <dbReference type="Proteomes" id="UP000509702"/>
    </source>
</evidence>
<feature type="domain" description="AMP-binding enzyme C-terminal" evidence="2">
    <location>
        <begin position="481"/>
        <end position="555"/>
    </location>
</feature>
<sequence>MIRSIADASAGAQGSTYPWERSYPPGLDWRRPPPARPLPALLEEAAATHRDRSCMDFLGRRHSFGETLDLVERTAKGLQGLGVGEGTRVMLLLPNCPYFVIAFYAILKAGGTVVNANPLNAELELERQIADSAAEILITLDLPRFQATLSAVGWPGRLRRIIVASLAESLPFPKNWLYPLFHRGDVADFPADGRHLSFSSLLANDGRCVPVAIDPQRAPAVIQYTGGTTGLPKGTVLTHAGLCVNACQCRDWLTGSAAEQERLLAVLPLFHVFGMTAVMNFGIALGAELVLLPRIDVREILATIQSKRPTMMTGVPRLFQALIDCPTAALHDLSSLRLCISGGDSLPPLLQERFQAMTGSRLVEGYGLTEASPVVTCTPYEGATKPGSAGLPLPGTIVEIVSVEDGTTPQPVGRVGEVCVRGPQLMAGYWGDDDATATAMAGGHLHTGDIGFLDQDGYLHIVDRLKDLIIAGGQHVYPRMVEAAIREHPAVSDVAVIGEPDPVRGQIVKAFIVVKPGAGLSSGDLHSFLVPRLSRFERPSTIEFRSALPTSIIGKILKRDLRSATEQPRPPDL</sequence>
<keyword evidence="3" id="KW-0436">Ligase</keyword>
<evidence type="ECO:0000259" key="2">
    <source>
        <dbReference type="Pfam" id="PF13193"/>
    </source>
</evidence>
<dbReference type="PANTHER" id="PTHR43767:SF12">
    <property type="entry name" value="AMP-DEPENDENT SYNTHETASE AND LIGASE"/>
    <property type="match status" value="1"/>
</dbReference>
<dbReference type="GO" id="GO:0016877">
    <property type="term" value="F:ligase activity, forming carbon-sulfur bonds"/>
    <property type="evidence" value="ECO:0007669"/>
    <property type="project" value="UniProtKB-ARBA"/>
</dbReference>
<dbReference type="InterPro" id="IPR045851">
    <property type="entry name" value="AMP-bd_C_sf"/>
</dbReference>
<dbReference type="CDD" id="cd05936">
    <property type="entry name" value="FC-FACS_FadD_like"/>
    <property type="match status" value="1"/>
</dbReference>
<dbReference type="EMBL" id="CP054621">
    <property type="protein sequence ID" value="QKS53879.1"/>
    <property type="molecule type" value="Genomic_DNA"/>
</dbReference>
<dbReference type="InterPro" id="IPR020845">
    <property type="entry name" value="AMP-binding_CS"/>
</dbReference>
<dbReference type="PANTHER" id="PTHR43767">
    <property type="entry name" value="LONG-CHAIN-FATTY-ACID--COA LIGASE"/>
    <property type="match status" value="1"/>
</dbReference>
<dbReference type="Pfam" id="PF13193">
    <property type="entry name" value="AMP-binding_C"/>
    <property type="match status" value="1"/>
</dbReference>
<gene>
    <name evidence="3" type="ORF">HUE56_25530</name>
</gene>
<dbReference type="Gene3D" id="3.30.300.30">
    <property type="match status" value="1"/>
</dbReference>
<evidence type="ECO:0000259" key="1">
    <source>
        <dbReference type="Pfam" id="PF00501"/>
    </source>
</evidence>
<dbReference type="OrthoDB" id="9803968at2"/>
<dbReference type="SUPFAM" id="SSF56801">
    <property type="entry name" value="Acetyl-CoA synthetase-like"/>
    <property type="match status" value="1"/>
</dbReference>
<feature type="domain" description="AMP-dependent synthetase/ligase" evidence="1">
    <location>
        <begin position="42"/>
        <end position="430"/>
    </location>
</feature>
<proteinExistence type="predicted"/>
<name>A0A6N1AR33_9PROT</name>
<dbReference type="AlphaFoldDB" id="A0A6N1AR33"/>
<reference evidence="3 4" key="1">
    <citation type="submission" date="2020-06" db="EMBL/GenBank/DDBJ databases">
        <title>Complete genome of Azosprillum oryzae KACC14407.</title>
        <authorList>
            <person name="Kim M."/>
            <person name="Park Y.-J."/>
            <person name="Shin J.-H."/>
        </authorList>
    </citation>
    <scope>NUCLEOTIDE SEQUENCE [LARGE SCALE GENOMIC DNA]</scope>
    <source>
        <strain evidence="3 4">KACC 14407</strain>
        <plasmid evidence="3 4">unnamed6</plasmid>
    </source>
</reference>
<dbReference type="InterPro" id="IPR000873">
    <property type="entry name" value="AMP-dep_synth/lig_dom"/>
</dbReference>
<dbReference type="InterPro" id="IPR050237">
    <property type="entry name" value="ATP-dep_AMP-bd_enzyme"/>
</dbReference>
<organism evidence="3 4">
    <name type="scientific">Azospirillum oryzae</name>
    <dbReference type="NCBI Taxonomy" id="286727"/>
    <lineage>
        <taxon>Bacteria</taxon>
        <taxon>Pseudomonadati</taxon>
        <taxon>Pseudomonadota</taxon>
        <taxon>Alphaproteobacteria</taxon>
        <taxon>Rhodospirillales</taxon>
        <taxon>Azospirillaceae</taxon>
        <taxon>Azospirillum</taxon>
    </lineage>
</organism>
<dbReference type="Proteomes" id="UP000509702">
    <property type="component" value="Plasmid unnamed6"/>
</dbReference>
<dbReference type="InterPro" id="IPR025110">
    <property type="entry name" value="AMP-bd_C"/>
</dbReference>
<evidence type="ECO:0000313" key="3">
    <source>
        <dbReference type="EMBL" id="QKS53879.1"/>
    </source>
</evidence>
<keyword evidence="4" id="KW-1185">Reference proteome</keyword>
<dbReference type="Gene3D" id="3.40.50.12780">
    <property type="entry name" value="N-terminal domain of ligase-like"/>
    <property type="match status" value="1"/>
</dbReference>
<dbReference type="KEGG" id="aoz:HUE56_25530"/>
<dbReference type="PROSITE" id="PS00455">
    <property type="entry name" value="AMP_BINDING"/>
    <property type="match status" value="1"/>
</dbReference>
<accession>A0A6N1AR33</accession>
<keyword evidence="3" id="KW-0614">Plasmid</keyword>
<dbReference type="RefSeq" id="WP_149199538.1">
    <property type="nucleotide sequence ID" value="NZ_BSOV01000002.1"/>
</dbReference>
<protein>
    <submittedName>
        <fullName evidence="3">Long-chain fatty acid--CoA ligase</fullName>
    </submittedName>
</protein>
<geneLocation type="plasmid" evidence="3 4">
    <name>unnamed6</name>
</geneLocation>
<dbReference type="Pfam" id="PF00501">
    <property type="entry name" value="AMP-binding"/>
    <property type="match status" value="1"/>
</dbReference>
<dbReference type="InterPro" id="IPR042099">
    <property type="entry name" value="ANL_N_sf"/>
</dbReference>